<comment type="similarity">
    <text evidence="1">Belongs to the Bcl-2 family.</text>
</comment>
<dbReference type="InterPro" id="IPR036834">
    <property type="entry name" value="Bcl-2-like_sf"/>
</dbReference>
<dbReference type="PROSITE" id="PS50062">
    <property type="entry name" value="BCL2_FAMILY"/>
    <property type="match status" value="1"/>
</dbReference>
<organism evidence="5 6">
    <name type="scientific">Romanomermis culicivorax</name>
    <name type="common">Nematode worm</name>
    <dbReference type="NCBI Taxonomy" id="13658"/>
    <lineage>
        <taxon>Eukaryota</taxon>
        <taxon>Metazoa</taxon>
        <taxon>Ecdysozoa</taxon>
        <taxon>Nematoda</taxon>
        <taxon>Enoplea</taxon>
        <taxon>Dorylaimia</taxon>
        <taxon>Mermithida</taxon>
        <taxon>Mermithoidea</taxon>
        <taxon>Mermithidae</taxon>
        <taxon>Romanomermis</taxon>
    </lineage>
</organism>
<dbReference type="InterPro" id="IPR026298">
    <property type="entry name" value="Bcl-2_fam"/>
</dbReference>
<evidence type="ECO:0000313" key="6">
    <source>
        <dbReference type="WBParaSite" id="nRc.2.0.1.t42278-RA"/>
    </source>
</evidence>
<dbReference type="SUPFAM" id="SSF56854">
    <property type="entry name" value="Bcl-2 inhibitors of programmed cell death"/>
    <property type="match status" value="1"/>
</dbReference>
<evidence type="ECO:0000256" key="3">
    <source>
        <dbReference type="SAM" id="Phobius"/>
    </source>
</evidence>
<dbReference type="InterPro" id="IPR002475">
    <property type="entry name" value="Bcl2-like"/>
</dbReference>
<dbReference type="PANTHER" id="PTHR11256:SF50">
    <property type="entry name" value="APOPTOSIS REGULATOR CED-9"/>
    <property type="match status" value="1"/>
</dbReference>
<dbReference type="AlphaFoldDB" id="A0A915KVV2"/>
<feature type="domain" description="Bcl-2 Bcl-2 homology region 1-3" evidence="4">
    <location>
        <begin position="45"/>
        <end position="143"/>
    </location>
</feature>
<feature type="transmembrane region" description="Helical" evidence="3">
    <location>
        <begin position="166"/>
        <end position="187"/>
    </location>
</feature>
<evidence type="ECO:0000256" key="1">
    <source>
        <dbReference type="ARBA" id="ARBA00009458"/>
    </source>
</evidence>
<dbReference type="GO" id="GO:0097192">
    <property type="term" value="P:extrinsic apoptotic signaling pathway in absence of ligand"/>
    <property type="evidence" value="ECO:0007669"/>
    <property type="project" value="TreeGrafter"/>
</dbReference>
<dbReference type="Proteomes" id="UP000887565">
    <property type="component" value="Unplaced"/>
</dbReference>
<dbReference type="SMART" id="SM00337">
    <property type="entry name" value="BCL"/>
    <property type="match status" value="1"/>
</dbReference>
<proteinExistence type="inferred from homology"/>
<dbReference type="GO" id="GO:0001836">
    <property type="term" value="P:release of cytochrome c from mitochondria"/>
    <property type="evidence" value="ECO:0007669"/>
    <property type="project" value="TreeGrafter"/>
</dbReference>
<dbReference type="CDD" id="cd06845">
    <property type="entry name" value="Bcl-2_like"/>
    <property type="match status" value="1"/>
</dbReference>
<dbReference type="OMA" id="WMVVYLE"/>
<dbReference type="GO" id="GO:0042981">
    <property type="term" value="P:regulation of apoptotic process"/>
    <property type="evidence" value="ECO:0007669"/>
    <property type="project" value="InterPro"/>
</dbReference>
<keyword evidence="3" id="KW-0812">Transmembrane</keyword>
<name>A0A915KVV2_ROMCU</name>
<dbReference type="PROSITE" id="PS01258">
    <property type="entry name" value="BH2"/>
    <property type="match status" value="1"/>
</dbReference>
<dbReference type="InterPro" id="IPR046371">
    <property type="entry name" value="Bcl-2_BH1-3"/>
</dbReference>
<dbReference type="PRINTS" id="PR01862">
    <property type="entry name" value="BCL2FAMILY"/>
</dbReference>
<keyword evidence="2" id="KW-0053">Apoptosis</keyword>
<protein>
    <submittedName>
        <fullName evidence="6">Bcl-2 Bcl-2 homology region 1-3 domain-containing protein</fullName>
    </submittedName>
</protein>
<dbReference type="InterPro" id="IPR020726">
    <property type="entry name" value="Bcl2_BH2_motif_CS"/>
</dbReference>
<keyword evidence="3" id="KW-1133">Transmembrane helix</keyword>
<dbReference type="WBParaSite" id="nRc.2.0.1.t42278-RA">
    <property type="protein sequence ID" value="nRc.2.0.1.t42278-RA"/>
    <property type="gene ID" value="nRc.2.0.1.g42278"/>
</dbReference>
<dbReference type="Gene3D" id="1.10.437.10">
    <property type="entry name" value="Blc2-like"/>
    <property type="match status" value="1"/>
</dbReference>
<evidence type="ECO:0000256" key="2">
    <source>
        <dbReference type="ARBA" id="ARBA00022703"/>
    </source>
</evidence>
<reference evidence="6" key="1">
    <citation type="submission" date="2022-11" db="UniProtKB">
        <authorList>
            <consortium name="WormBaseParasite"/>
        </authorList>
    </citation>
    <scope>IDENTIFICATION</scope>
</reference>
<evidence type="ECO:0000313" key="5">
    <source>
        <dbReference type="Proteomes" id="UP000887565"/>
    </source>
</evidence>
<dbReference type="GO" id="GO:0005741">
    <property type="term" value="C:mitochondrial outer membrane"/>
    <property type="evidence" value="ECO:0007669"/>
    <property type="project" value="TreeGrafter"/>
</dbReference>
<keyword evidence="3" id="KW-0472">Membrane</keyword>
<dbReference type="GO" id="GO:0051400">
    <property type="term" value="F:BH domain binding"/>
    <property type="evidence" value="ECO:0007669"/>
    <property type="project" value="TreeGrafter"/>
</dbReference>
<keyword evidence="5" id="KW-1185">Reference proteome</keyword>
<accession>A0A915KVV2</accession>
<sequence>MTDSGVCDEAYLLACDYIYTKLHKDGYDWSECPELPEPSRLRLAMRSLGDEFEREYKRAFDNMCDALHLTLSSAYPTFFGVADELFKKGVTWGRIVALYAFGGALSEYCVRKSMPQLVTYVADWVGLYAETRLSNWIDSNGGWDGFLAFYEKRPLPATWPSFKRTMTGVGVVFGGLGVVALGAMLAMRG</sequence>
<dbReference type="GO" id="GO:0008630">
    <property type="term" value="P:intrinsic apoptotic signaling pathway in response to DNA damage"/>
    <property type="evidence" value="ECO:0007669"/>
    <property type="project" value="TreeGrafter"/>
</dbReference>
<evidence type="ECO:0000259" key="4">
    <source>
        <dbReference type="SMART" id="SM00337"/>
    </source>
</evidence>
<dbReference type="PANTHER" id="PTHR11256">
    <property type="entry name" value="BCL-2 RELATED"/>
    <property type="match status" value="1"/>
</dbReference>
<dbReference type="Pfam" id="PF00452">
    <property type="entry name" value="Bcl-2"/>
    <property type="match status" value="1"/>
</dbReference>